<reference evidence="1 2" key="1">
    <citation type="submission" date="2017-11" db="EMBL/GenBank/DDBJ databases">
        <title>Population delineation of vibrios coincides with oyster pathogenicity.</title>
        <authorList>
            <person name="Bruto M."/>
            <person name="Labreuche Y."/>
            <person name="James A."/>
            <person name="Piel D."/>
            <person name="Chenivesse S."/>
            <person name="Petton B."/>
            <person name="Polz M.F."/>
            <person name="Le Roux F."/>
        </authorList>
    </citation>
    <scope>NUCLEOTIDE SEQUENCE [LARGE SCALE GENOMIC DNA]</scope>
    <source>
        <strain evidence="1 2">FF_144</strain>
    </source>
</reference>
<comment type="caution">
    <text evidence="1">The sequence shown here is derived from an EMBL/GenBank/DDBJ whole genome shotgun (WGS) entry which is preliminary data.</text>
</comment>
<protein>
    <submittedName>
        <fullName evidence="1">Uncharacterized protein</fullName>
    </submittedName>
</protein>
<evidence type="ECO:0000313" key="2">
    <source>
        <dbReference type="Proteomes" id="UP000244197"/>
    </source>
</evidence>
<proteinExistence type="predicted"/>
<dbReference type="EMBL" id="PIFK01000072">
    <property type="protein sequence ID" value="PTP22717.1"/>
    <property type="molecule type" value="Genomic_DNA"/>
</dbReference>
<name>A0A2N7F7H3_VIBSP</name>
<sequence length="73" mass="8832">MFRVKAVKTTNSYRVNKHIRIEERPVNILRYQSLEPENFNQLGDKHHFTYRHGYRDALFLSLYILLAALWHTT</sequence>
<accession>A0A2N7F7H3</accession>
<evidence type="ECO:0000313" key="1">
    <source>
        <dbReference type="EMBL" id="PTP22717.1"/>
    </source>
</evidence>
<organism evidence="1 2">
    <name type="scientific">Vibrio splendidus</name>
    <dbReference type="NCBI Taxonomy" id="29497"/>
    <lineage>
        <taxon>Bacteria</taxon>
        <taxon>Pseudomonadati</taxon>
        <taxon>Pseudomonadota</taxon>
        <taxon>Gammaproteobacteria</taxon>
        <taxon>Vibrionales</taxon>
        <taxon>Vibrionaceae</taxon>
        <taxon>Vibrio</taxon>
    </lineage>
</organism>
<dbReference type="AlphaFoldDB" id="A0A2N7F7H3"/>
<gene>
    <name evidence="1" type="ORF">CWO07_23200</name>
</gene>
<dbReference type="Proteomes" id="UP000244197">
    <property type="component" value="Unassembled WGS sequence"/>
</dbReference>